<dbReference type="NCBIfam" id="NF005146">
    <property type="entry name" value="PRK06606.1"/>
    <property type="match status" value="1"/>
</dbReference>
<evidence type="ECO:0000256" key="6">
    <source>
        <dbReference type="ARBA" id="ARBA00013053"/>
    </source>
</evidence>
<dbReference type="SUPFAM" id="SSF56752">
    <property type="entry name" value="D-aminoacid aminotransferase-like PLP-dependent enzymes"/>
    <property type="match status" value="1"/>
</dbReference>
<organism evidence="15">
    <name type="scientific">freshwater metagenome</name>
    <dbReference type="NCBI Taxonomy" id="449393"/>
    <lineage>
        <taxon>unclassified sequences</taxon>
        <taxon>metagenomes</taxon>
        <taxon>ecological metagenomes</taxon>
    </lineage>
</organism>
<proteinExistence type="inferred from homology"/>
<dbReference type="InterPro" id="IPR005785">
    <property type="entry name" value="B_amino_transI"/>
</dbReference>
<dbReference type="InterPro" id="IPR033939">
    <property type="entry name" value="BCAT_family"/>
</dbReference>
<evidence type="ECO:0000256" key="8">
    <source>
        <dbReference type="ARBA" id="ARBA00022605"/>
    </source>
</evidence>
<dbReference type="PANTHER" id="PTHR42743">
    <property type="entry name" value="AMINO-ACID AMINOTRANSFERASE"/>
    <property type="match status" value="1"/>
</dbReference>
<comment type="catalytic activity">
    <reaction evidence="14">
        <text>L-leucine + 2-oxoglutarate = 4-methyl-2-oxopentanoate + L-glutamate</text>
        <dbReference type="Rhea" id="RHEA:18321"/>
        <dbReference type="ChEBI" id="CHEBI:16810"/>
        <dbReference type="ChEBI" id="CHEBI:17865"/>
        <dbReference type="ChEBI" id="CHEBI:29985"/>
        <dbReference type="ChEBI" id="CHEBI:57427"/>
        <dbReference type="EC" id="2.6.1.42"/>
    </reaction>
</comment>
<evidence type="ECO:0000256" key="14">
    <source>
        <dbReference type="ARBA" id="ARBA00049229"/>
    </source>
</evidence>
<dbReference type="AlphaFoldDB" id="A0A6J6VV40"/>
<comment type="cofactor">
    <cofactor evidence="1">
        <name>pyridoxal 5'-phosphate</name>
        <dbReference type="ChEBI" id="CHEBI:597326"/>
    </cofactor>
</comment>
<dbReference type="Gene3D" id="3.30.470.10">
    <property type="match status" value="1"/>
</dbReference>
<comment type="pathway">
    <text evidence="3">Amino-acid biosynthesis; L-valine biosynthesis; L-valine from pyruvate: step 4/4.</text>
</comment>
<evidence type="ECO:0000256" key="2">
    <source>
        <dbReference type="ARBA" id="ARBA00004824"/>
    </source>
</evidence>
<dbReference type="Gene3D" id="3.20.10.10">
    <property type="entry name" value="D-amino Acid Aminotransferase, subunit A, domain 2"/>
    <property type="match status" value="1"/>
</dbReference>
<dbReference type="PANTHER" id="PTHR42743:SF11">
    <property type="entry name" value="AMINODEOXYCHORISMATE LYASE"/>
    <property type="match status" value="1"/>
</dbReference>
<dbReference type="FunFam" id="3.20.10.10:FF:000002">
    <property type="entry name" value="D-alanine aminotransferase"/>
    <property type="match status" value="1"/>
</dbReference>
<dbReference type="EMBL" id="CAFAAB010000006">
    <property type="protein sequence ID" value="CAB4774865.1"/>
    <property type="molecule type" value="Genomic_DNA"/>
</dbReference>
<dbReference type="GO" id="GO:0004084">
    <property type="term" value="F:branched-chain-amino-acid transaminase activity"/>
    <property type="evidence" value="ECO:0007669"/>
    <property type="project" value="UniProtKB-EC"/>
</dbReference>
<dbReference type="InterPro" id="IPR036038">
    <property type="entry name" value="Aminotransferase-like"/>
</dbReference>
<dbReference type="InterPro" id="IPR001544">
    <property type="entry name" value="Aminotrans_IV"/>
</dbReference>
<evidence type="ECO:0000256" key="11">
    <source>
        <dbReference type="ARBA" id="ARBA00023304"/>
    </source>
</evidence>
<dbReference type="GO" id="GO:0009082">
    <property type="term" value="P:branched-chain amino acid biosynthetic process"/>
    <property type="evidence" value="ECO:0007669"/>
    <property type="project" value="UniProtKB-KW"/>
</dbReference>
<comment type="pathway">
    <text evidence="4">Amino-acid biosynthesis; L-leucine biosynthesis; L-leucine from 3-methyl-2-oxobutanoate: step 4/4.</text>
</comment>
<keyword evidence="7" id="KW-0032">Aminotransferase</keyword>
<dbReference type="NCBIfam" id="TIGR01122">
    <property type="entry name" value="ilvE_I"/>
    <property type="match status" value="1"/>
</dbReference>
<dbReference type="GO" id="GO:0008652">
    <property type="term" value="P:amino acid biosynthetic process"/>
    <property type="evidence" value="ECO:0007669"/>
    <property type="project" value="UniProtKB-KW"/>
</dbReference>
<keyword evidence="11" id="KW-0100">Branched-chain amino acid biosynthesis</keyword>
<evidence type="ECO:0000256" key="9">
    <source>
        <dbReference type="ARBA" id="ARBA00022679"/>
    </source>
</evidence>
<evidence type="ECO:0000256" key="5">
    <source>
        <dbReference type="ARBA" id="ARBA00009320"/>
    </source>
</evidence>
<comment type="similarity">
    <text evidence="5">Belongs to the class-IV pyridoxal-phosphate-dependent aminotransferase family.</text>
</comment>
<comment type="catalytic activity">
    <reaction evidence="13">
        <text>L-isoleucine + 2-oxoglutarate = (S)-3-methyl-2-oxopentanoate + L-glutamate</text>
        <dbReference type="Rhea" id="RHEA:24801"/>
        <dbReference type="ChEBI" id="CHEBI:16810"/>
        <dbReference type="ChEBI" id="CHEBI:29985"/>
        <dbReference type="ChEBI" id="CHEBI:35146"/>
        <dbReference type="ChEBI" id="CHEBI:58045"/>
        <dbReference type="EC" id="2.6.1.42"/>
    </reaction>
</comment>
<evidence type="ECO:0000256" key="7">
    <source>
        <dbReference type="ARBA" id="ARBA00022576"/>
    </source>
</evidence>
<gene>
    <name evidence="15" type="ORF">UFOPK2958_00128</name>
</gene>
<dbReference type="Pfam" id="PF01063">
    <property type="entry name" value="Aminotran_4"/>
    <property type="match status" value="1"/>
</dbReference>
<dbReference type="InterPro" id="IPR043131">
    <property type="entry name" value="BCAT-like_N"/>
</dbReference>
<dbReference type="InterPro" id="IPR050571">
    <property type="entry name" value="Class-IV_PLP-Dep_Aminotrnsfr"/>
</dbReference>
<keyword evidence="10" id="KW-0663">Pyridoxal phosphate</keyword>
<keyword evidence="8" id="KW-0028">Amino-acid biosynthesis</keyword>
<protein>
    <recommendedName>
        <fullName evidence="6">branched-chain-amino-acid transaminase</fullName>
        <ecNumber evidence="6">2.6.1.42</ecNumber>
    </recommendedName>
</protein>
<sequence length="308" mass="33439">MPITPTAKIWMDGQFVNWDDAKVHVLSHGLHYGYGAFEGVRAYPTSKGPAIFRLREHMQRLLNSAKILMLEVPFTLDELCDATVEVVRVNGMTNGAYIRPLVYLGYGEMGVNPLPAPVNVSIACWPWGAYLGDDGHNNGVRMKISSWHRHDPNAMPTAAKGTGMYLNSGLAKVEALKAGYDEAILLGPDGRLSECSGENLFIVRDGVIVTPPSSEAGALAGITQASIVTLANDLGYEVRFEAMVRTDLYLADEAFLTGTAAEVVPISSVDDRVVGNGKPGPITSQLQSNYFKIVRGEIPAYEHWLTVC</sequence>
<evidence type="ECO:0000256" key="1">
    <source>
        <dbReference type="ARBA" id="ARBA00001933"/>
    </source>
</evidence>
<evidence type="ECO:0000256" key="13">
    <source>
        <dbReference type="ARBA" id="ARBA00048798"/>
    </source>
</evidence>
<reference evidence="15" key="1">
    <citation type="submission" date="2020-05" db="EMBL/GenBank/DDBJ databases">
        <authorList>
            <person name="Chiriac C."/>
            <person name="Salcher M."/>
            <person name="Ghai R."/>
            <person name="Kavagutti S V."/>
        </authorList>
    </citation>
    <scope>NUCLEOTIDE SEQUENCE</scope>
</reference>
<accession>A0A6J6VV40</accession>
<evidence type="ECO:0000256" key="10">
    <source>
        <dbReference type="ARBA" id="ARBA00022898"/>
    </source>
</evidence>
<dbReference type="GO" id="GO:0005829">
    <property type="term" value="C:cytosol"/>
    <property type="evidence" value="ECO:0007669"/>
    <property type="project" value="TreeGrafter"/>
</dbReference>
<evidence type="ECO:0000313" key="15">
    <source>
        <dbReference type="EMBL" id="CAB4774865.1"/>
    </source>
</evidence>
<comment type="pathway">
    <text evidence="2">Amino-acid biosynthesis; L-isoleucine biosynthesis; L-isoleucine from 2-oxobutanoate: step 4/4.</text>
</comment>
<dbReference type="InterPro" id="IPR043132">
    <property type="entry name" value="BCAT-like_C"/>
</dbReference>
<dbReference type="EC" id="2.6.1.42" evidence="6"/>
<evidence type="ECO:0000256" key="12">
    <source>
        <dbReference type="ARBA" id="ARBA00048212"/>
    </source>
</evidence>
<dbReference type="CDD" id="cd01557">
    <property type="entry name" value="BCAT_beta_family"/>
    <property type="match status" value="1"/>
</dbReference>
<comment type="catalytic activity">
    <reaction evidence="12">
        <text>L-valine + 2-oxoglutarate = 3-methyl-2-oxobutanoate + L-glutamate</text>
        <dbReference type="Rhea" id="RHEA:24813"/>
        <dbReference type="ChEBI" id="CHEBI:11851"/>
        <dbReference type="ChEBI" id="CHEBI:16810"/>
        <dbReference type="ChEBI" id="CHEBI:29985"/>
        <dbReference type="ChEBI" id="CHEBI:57762"/>
        <dbReference type="EC" id="2.6.1.42"/>
    </reaction>
</comment>
<name>A0A6J6VV40_9ZZZZ</name>
<evidence type="ECO:0000256" key="4">
    <source>
        <dbReference type="ARBA" id="ARBA00005072"/>
    </source>
</evidence>
<evidence type="ECO:0000256" key="3">
    <source>
        <dbReference type="ARBA" id="ARBA00004931"/>
    </source>
</evidence>
<keyword evidence="9" id="KW-0808">Transferase</keyword>